<sequence>MDETAVMAATAAAATAVTTAGGTSSDSQWTDMKRAATALEEVEEEEDAWLGASEQMTDAFAQAVARNEWWRTCAAAAKIDRKRTPPFPSCLTPVD</sequence>
<evidence type="ECO:0000313" key="1">
    <source>
        <dbReference type="EMBL" id="RKP04812.1"/>
    </source>
</evidence>
<dbReference type="AlphaFoldDB" id="A0A4P9XGR0"/>
<proteinExistence type="predicted"/>
<keyword evidence="2" id="KW-1185">Reference proteome</keyword>
<gene>
    <name evidence="1" type="ORF">THASP1DRAFT_33378</name>
</gene>
<evidence type="ECO:0000313" key="2">
    <source>
        <dbReference type="Proteomes" id="UP000271241"/>
    </source>
</evidence>
<accession>A0A4P9XGR0</accession>
<protein>
    <submittedName>
        <fullName evidence="1">Uncharacterized protein</fullName>
    </submittedName>
</protein>
<name>A0A4P9XGR0_9FUNG</name>
<dbReference type="Proteomes" id="UP000271241">
    <property type="component" value="Unassembled WGS sequence"/>
</dbReference>
<reference evidence="2" key="1">
    <citation type="journal article" date="2018" name="Nat. Microbiol.">
        <title>Leveraging single-cell genomics to expand the fungal tree of life.</title>
        <authorList>
            <person name="Ahrendt S.R."/>
            <person name="Quandt C.A."/>
            <person name="Ciobanu D."/>
            <person name="Clum A."/>
            <person name="Salamov A."/>
            <person name="Andreopoulos B."/>
            <person name="Cheng J.F."/>
            <person name="Woyke T."/>
            <person name="Pelin A."/>
            <person name="Henrissat B."/>
            <person name="Reynolds N.K."/>
            <person name="Benny G.L."/>
            <person name="Smith M.E."/>
            <person name="James T.Y."/>
            <person name="Grigoriev I.V."/>
        </authorList>
    </citation>
    <scope>NUCLEOTIDE SEQUENCE [LARGE SCALE GENOMIC DNA]</scope>
    <source>
        <strain evidence="2">RSA 1356</strain>
    </source>
</reference>
<organism evidence="1 2">
    <name type="scientific">Thamnocephalis sphaerospora</name>
    <dbReference type="NCBI Taxonomy" id="78915"/>
    <lineage>
        <taxon>Eukaryota</taxon>
        <taxon>Fungi</taxon>
        <taxon>Fungi incertae sedis</taxon>
        <taxon>Zoopagomycota</taxon>
        <taxon>Zoopagomycotina</taxon>
        <taxon>Zoopagomycetes</taxon>
        <taxon>Zoopagales</taxon>
        <taxon>Sigmoideomycetaceae</taxon>
        <taxon>Thamnocephalis</taxon>
    </lineage>
</organism>
<dbReference type="EMBL" id="KZ993435">
    <property type="protein sequence ID" value="RKP04812.1"/>
    <property type="molecule type" value="Genomic_DNA"/>
</dbReference>